<protein>
    <recommendedName>
        <fullName evidence="5">Major facilitator superfamily (MFS) profile domain-containing protein</fullName>
    </recommendedName>
</protein>
<dbReference type="PRINTS" id="PR00173">
    <property type="entry name" value="EDTRNSPORT"/>
</dbReference>
<dbReference type="Pfam" id="PF07690">
    <property type="entry name" value="MFS_1"/>
    <property type="match status" value="1"/>
</dbReference>
<comment type="similarity">
    <text evidence="2">Belongs to the major facilitator superfamily. Monocarboxylate porter (TC 2.A.1.13) family.</text>
</comment>
<evidence type="ECO:0000256" key="1">
    <source>
        <dbReference type="ARBA" id="ARBA00004141"/>
    </source>
</evidence>
<dbReference type="Gene3D" id="1.20.1250.20">
    <property type="entry name" value="MFS general substrate transporter like domains"/>
    <property type="match status" value="2"/>
</dbReference>
<feature type="transmembrane region" description="Helical" evidence="4">
    <location>
        <begin position="208"/>
        <end position="230"/>
    </location>
</feature>
<dbReference type="InterPro" id="IPR020846">
    <property type="entry name" value="MFS_dom"/>
</dbReference>
<feature type="transmembrane region" description="Helical" evidence="4">
    <location>
        <begin position="341"/>
        <end position="364"/>
    </location>
</feature>
<evidence type="ECO:0000256" key="2">
    <source>
        <dbReference type="ARBA" id="ARBA00006727"/>
    </source>
</evidence>
<organism evidence="6 7">
    <name type="scientific">Aspergillus fumigatiaffinis</name>
    <dbReference type="NCBI Taxonomy" id="340414"/>
    <lineage>
        <taxon>Eukaryota</taxon>
        <taxon>Fungi</taxon>
        <taxon>Dikarya</taxon>
        <taxon>Ascomycota</taxon>
        <taxon>Pezizomycotina</taxon>
        <taxon>Eurotiomycetes</taxon>
        <taxon>Eurotiomycetidae</taxon>
        <taxon>Eurotiales</taxon>
        <taxon>Aspergillaceae</taxon>
        <taxon>Aspergillus</taxon>
        <taxon>Aspergillus subgen. Fumigati</taxon>
    </lineage>
</organism>
<feature type="transmembrane region" description="Helical" evidence="4">
    <location>
        <begin position="376"/>
        <end position="399"/>
    </location>
</feature>
<dbReference type="SUPFAM" id="SSF103473">
    <property type="entry name" value="MFS general substrate transporter"/>
    <property type="match status" value="1"/>
</dbReference>
<evidence type="ECO:0000313" key="7">
    <source>
        <dbReference type="Proteomes" id="UP000653565"/>
    </source>
</evidence>
<name>A0A8H4GW58_9EURO</name>
<evidence type="ECO:0000256" key="3">
    <source>
        <dbReference type="SAM" id="MobiDB-lite"/>
    </source>
</evidence>
<feature type="compositionally biased region" description="Basic and acidic residues" evidence="3">
    <location>
        <begin position="21"/>
        <end position="30"/>
    </location>
</feature>
<feature type="transmembrane region" description="Helical" evidence="4">
    <location>
        <begin position="405"/>
        <end position="425"/>
    </location>
</feature>
<dbReference type="InterPro" id="IPR050327">
    <property type="entry name" value="Proton-linked_MCT"/>
</dbReference>
<comment type="caution">
    <text evidence="6">The sequence shown here is derived from an EMBL/GenBank/DDBJ whole genome shotgun (WGS) entry which is preliminary data.</text>
</comment>
<evidence type="ECO:0000313" key="6">
    <source>
        <dbReference type="EMBL" id="KAF4229759.1"/>
    </source>
</evidence>
<evidence type="ECO:0000256" key="4">
    <source>
        <dbReference type="SAM" id="Phobius"/>
    </source>
</evidence>
<keyword evidence="4" id="KW-1133">Transmembrane helix</keyword>
<dbReference type="InterPro" id="IPR011701">
    <property type="entry name" value="MFS"/>
</dbReference>
<comment type="subcellular location">
    <subcellularLocation>
        <location evidence="1">Membrane</location>
        <topology evidence="1">Multi-pass membrane protein</topology>
    </subcellularLocation>
</comment>
<sequence length="438" mass="46628">MAFGTTDQSLSYDEEPQLHHHINSDKDHEPGSTAQNMSANNPAPDGGTRAWFVAGGAASLFLCTLGLANSFGTFEQYYLSHQLKGDSASKISWIGSLQFFLQFFAGMLGGPLFDRYGSMVIYPSSVAYVFALMMLSLCKTYWETMLVQGVLMGIVMGFLQIPAFAAVSQYFDKKRAAALGLAVSGSSIGGIILPIILSKMLNDSSLGFAWTVRIVGFIILPFMAFASLAVKPRLPPRKTRLFLLSPYKDVRFIMLLIALFFMFFGVFTPFFYLTTYATTRGMNVALAGYLLAIVNATSTLGRIIPGILADKYGRLNTFALGGLATGIIVFCMTSATTNAGLIVYAVFFGFTSGTIISGASAAFATCPKNPQEVGTYMGMGMAVAGLGALIGPPINGAIFDASGGFFQVCMFSGAMAVVGGFVAFAGKALTSEGLLGWV</sequence>
<feature type="transmembrane region" description="Helical" evidence="4">
    <location>
        <begin position="250"/>
        <end position="272"/>
    </location>
</feature>
<keyword evidence="7" id="KW-1185">Reference proteome</keyword>
<keyword evidence="4" id="KW-0472">Membrane</keyword>
<feature type="transmembrane region" description="Helical" evidence="4">
    <location>
        <begin position="91"/>
        <end position="113"/>
    </location>
</feature>
<dbReference type="InterPro" id="IPR036259">
    <property type="entry name" value="MFS_trans_sf"/>
</dbReference>
<dbReference type="EMBL" id="JAAAPX010000126">
    <property type="protein sequence ID" value="KAF4229759.1"/>
    <property type="molecule type" value="Genomic_DNA"/>
</dbReference>
<feature type="transmembrane region" description="Helical" evidence="4">
    <location>
        <begin position="176"/>
        <end position="196"/>
    </location>
</feature>
<dbReference type="PROSITE" id="PS50850">
    <property type="entry name" value="MFS"/>
    <property type="match status" value="1"/>
</dbReference>
<feature type="transmembrane region" description="Helical" evidence="4">
    <location>
        <begin position="120"/>
        <end position="142"/>
    </location>
</feature>
<dbReference type="GO" id="GO:0016020">
    <property type="term" value="C:membrane"/>
    <property type="evidence" value="ECO:0007669"/>
    <property type="project" value="UniProtKB-SubCell"/>
</dbReference>
<dbReference type="Proteomes" id="UP000653565">
    <property type="component" value="Unassembled WGS sequence"/>
</dbReference>
<accession>A0A8H4GW58</accession>
<gene>
    <name evidence="6" type="ORF">CNMCM6805_001151</name>
</gene>
<dbReference type="AlphaFoldDB" id="A0A8H4GW58"/>
<dbReference type="PANTHER" id="PTHR11360:SF319">
    <property type="entry name" value="MAJOR FACILITATOR SUPERFAMILY (MFS) PROFILE DOMAIN-CONTAINING PROTEIN"/>
    <property type="match status" value="1"/>
</dbReference>
<feature type="domain" description="Major facilitator superfamily (MFS) profile" evidence="5">
    <location>
        <begin position="52"/>
        <end position="431"/>
    </location>
</feature>
<proteinExistence type="inferred from homology"/>
<feature type="transmembrane region" description="Helical" evidence="4">
    <location>
        <begin position="284"/>
        <end position="303"/>
    </location>
</feature>
<dbReference type="PANTHER" id="PTHR11360">
    <property type="entry name" value="MONOCARBOXYLATE TRANSPORTER"/>
    <property type="match status" value="1"/>
</dbReference>
<dbReference type="GO" id="GO:0022857">
    <property type="term" value="F:transmembrane transporter activity"/>
    <property type="evidence" value="ECO:0007669"/>
    <property type="project" value="InterPro"/>
</dbReference>
<dbReference type="OrthoDB" id="6499973at2759"/>
<reference evidence="6" key="1">
    <citation type="journal article" date="2020" name="bioRxiv">
        <title>Genomic and phenotypic heterogeneity of clinical isolates of the human pathogens Aspergillus fumigatus, Aspergillus lentulus and Aspergillus fumigatiaffinis.</title>
        <authorList>
            <person name="dos Santos R.A.C."/>
            <person name="Steenwyk J.L."/>
            <person name="Rivero-Menendez O."/>
            <person name="Mead M.E."/>
            <person name="Silva L.P."/>
            <person name="Bastos R.W."/>
            <person name="Alastruey-Izquierdo A."/>
            <person name="Goldman G.H."/>
            <person name="Rokas A."/>
        </authorList>
    </citation>
    <scope>NUCLEOTIDE SEQUENCE</scope>
    <source>
        <strain evidence="6">CNM-CM6805</strain>
    </source>
</reference>
<feature type="transmembrane region" description="Helical" evidence="4">
    <location>
        <begin position="315"/>
        <end position="335"/>
    </location>
</feature>
<keyword evidence="4" id="KW-0812">Transmembrane</keyword>
<feature type="region of interest" description="Disordered" evidence="3">
    <location>
        <begin position="21"/>
        <end position="40"/>
    </location>
</feature>
<feature type="transmembrane region" description="Helical" evidence="4">
    <location>
        <begin position="50"/>
        <end position="71"/>
    </location>
</feature>
<evidence type="ECO:0000259" key="5">
    <source>
        <dbReference type="PROSITE" id="PS50850"/>
    </source>
</evidence>
<feature type="transmembrane region" description="Helical" evidence="4">
    <location>
        <begin position="148"/>
        <end position="167"/>
    </location>
</feature>
<dbReference type="CDD" id="cd17352">
    <property type="entry name" value="MFS_MCT_SLC16"/>
    <property type="match status" value="1"/>
</dbReference>
<reference evidence="6" key="2">
    <citation type="submission" date="2020-04" db="EMBL/GenBank/DDBJ databases">
        <authorList>
            <person name="Santos R.A.C."/>
            <person name="Steenwyk J.L."/>
            <person name="Rivero-Menendez O."/>
            <person name="Mead M.E."/>
            <person name="Silva L.P."/>
            <person name="Bastos R.W."/>
            <person name="Alastruey-Izquierdo A."/>
            <person name="Goldman G.H."/>
            <person name="Rokas A."/>
        </authorList>
    </citation>
    <scope>NUCLEOTIDE SEQUENCE</scope>
    <source>
        <strain evidence="6">CNM-CM6805</strain>
    </source>
</reference>